<dbReference type="EMBL" id="JBGFUD010002600">
    <property type="protein sequence ID" value="MFH4977775.1"/>
    <property type="molecule type" value="Genomic_DNA"/>
</dbReference>
<keyword evidence="3" id="KW-1185">Reference proteome</keyword>
<sequence length="94" mass="10246">MVMSDAGSPENYVTAYARLLPESDSSELQKVLEMKGLRRQEQTAIVQLYRIRIEGQSVPSGGQASGGSSALSSTLESIGDTSMRRLEKLVKKKL</sequence>
<gene>
    <name evidence="2" type="ORF">AB6A40_004484</name>
</gene>
<accession>A0ABD6ENB8</accession>
<evidence type="ECO:0000313" key="3">
    <source>
        <dbReference type="Proteomes" id="UP001608902"/>
    </source>
</evidence>
<evidence type="ECO:0000256" key="1">
    <source>
        <dbReference type="SAM" id="MobiDB-lite"/>
    </source>
</evidence>
<reference evidence="2 3" key="1">
    <citation type="submission" date="2024-08" db="EMBL/GenBank/DDBJ databases">
        <title>Gnathostoma spinigerum genome.</title>
        <authorList>
            <person name="Gonzalez-Bertolin B."/>
            <person name="Monzon S."/>
            <person name="Zaballos A."/>
            <person name="Jimenez P."/>
            <person name="Dekumyoy P."/>
            <person name="Varona S."/>
            <person name="Cuesta I."/>
            <person name="Sumanam S."/>
            <person name="Adisakwattana P."/>
            <person name="Gasser R.B."/>
            <person name="Hernandez-Gonzalez A."/>
            <person name="Young N.D."/>
            <person name="Perteguer M.J."/>
        </authorList>
    </citation>
    <scope>NUCLEOTIDE SEQUENCE [LARGE SCALE GENOMIC DNA]</scope>
    <source>
        <strain evidence="2">AL3</strain>
        <tissue evidence="2">Liver</tissue>
    </source>
</reference>
<name>A0ABD6ENB8_9BILA</name>
<feature type="region of interest" description="Disordered" evidence="1">
    <location>
        <begin position="57"/>
        <end position="77"/>
    </location>
</feature>
<protein>
    <submittedName>
        <fullName evidence="2">Uncharacterized protein</fullName>
    </submittedName>
</protein>
<organism evidence="2 3">
    <name type="scientific">Gnathostoma spinigerum</name>
    <dbReference type="NCBI Taxonomy" id="75299"/>
    <lineage>
        <taxon>Eukaryota</taxon>
        <taxon>Metazoa</taxon>
        <taxon>Ecdysozoa</taxon>
        <taxon>Nematoda</taxon>
        <taxon>Chromadorea</taxon>
        <taxon>Rhabditida</taxon>
        <taxon>Spirurina</taxon>
        <taxon>Gnathostomatomorpha</taxon>
        <taxon>Gnathostomatoidea</taxon>
        <taxon>Gnathostomatidae</taxon>
        <taxon>Gnathostoma</taxon>
    </lineage>
</organism>
<evidence type="ECO:0000313" key="2">
    <source>
        <dbReference type="EMBL" id="MFH4977775.1"/>
    </source>
</evidence>
<dbReference type="Proteomes" id="UP001608902">
    <property type="component" value="Unassembled WGS sequence"/>
</dbReference>
<dbReference type="AlphaFoldDB" id="A0ABD6ENB8"/>
<comment type="caution">
    <text evidence="2">The sequence shown here is derived from an EMBL/GenBank/DDBJ whole genome shotgun (WGS) entry which is preliminary data.</text>
</comment>
<proteinExistence type="predicted"/>